<feature type="domain" description="HPt" evidence="28">
    <location>
        <begin position="1441"/>
        <end position="1535"/>
    </location>
</feature>
<dbReference type="PRINTS" id="PR00344">
    <property type="entry name" value="BCTRLSENSOR"/>
</dbReference>
<sequence>MQHRRLLFLPRLSRIAAAAAIACAVVPAWAVEHITLQLKWRHQFQFAGYYAAQDKGFYRDAGLEVTLLEGKPGEDTTRPVVEGKAQYGVSNSSLLLKRAAGEPVVVLASIFQHSPAVLIARRGDNGEALNLAGKRIMLSPSNEELQAYLNNFGITKDKYQRVQPSYNLDDLISGKVDAMSAYSTWTPYTLDRNNLKYDILSPRTAGIDFYGDILYTTESELREHPLRAAAMRAATLKGWQYAMEHPGEIADLIRARYPGTYTREHLMYEAQQTIPLLEQRLVELGYSNPERWQAIAATFAQLDMMPANTSLEGFLYQPPPDYRAWQFGVALAFMALLFGGVAWWRIHRMQLALQEADERASKSDRLTTFALEGTGEGIWDWQPIANILTVSPRYCEILGYDPQHFKPTAQDVLDMVHPDDRARVDQEFMVRSGGPAEGRAALSCEFRIRCQDGSWKWVLGRGMVVSRASDGRAMRMTGTLGDISDRAAAEEARVAAILEAAPSAMLVADRNGIVRQANHVCAETFGYDSMAGLSLDLLVPDTMRSTPGRPRELVSRPGLPGRVLTAHRNNGNQFPAMVHIAPIQLAGQGLSIVSLRDVTQRQRAEEAMQASTERYRQIVQTAAEGIWMTDAQDRTTFVNPTMARMLGYDVDEMIDRPMASFMDDDGQALLRQHQRRRPSGHAEQGDVRFFRKDHSTMWGLLSTTQVNDENGAYAGMLAMITDITDRRLADLALRNSSRRMASVFNAVTNGLVVLNGDGLILESNAAAARMLGAAAQPGAGLWPGVHEDGSVFARDEHPVYLALVSGRSVRDVVMGVRQADGTQCWLSVNAEPMKDELGDAPMAVVGLTDISYRKRSEDALRQGEQRLQEIIKMMPIGLYIKAPDGRFQLMNPACEAQFGFRFDELNSGDDAPFHSPDVVAAIRARDREAFAGGVLIDYEETVWNPTLREQRHLRTFKKPVFNDRGQPAYLICMSIDITDSKRTENELRELNEHLEERVAQRTMQLDQAKQLAEEASQAKGQFLANMSHEIRTPMNGVIGMAYLALKTDLDPRQRDYLEKIRFAGEHLLGIIDDILDISKIEAGKLEIEHVDFALDHVIQTLTTVVAPKAAGKGLNLVFDIDTTLPPVLRGDPLRLGQVLINYTNNAIKFSEQGNIIIKVVNVLADANQCLARFEVHDHGIGLSAQEISKLFQSFQQADTSTTREHGGTGLGLAICKQLAQLMGGEVGVSSVPGEGSTFWFTAQLGVSSRAVPEIINSVSDAAAELVTTARTAAVMQSLKHARILLVEDNTFNQQIALEMLEEAGTSVCLANNGEEALELLRQASFDCVLMDVQMPLMDGLEATRRIRADPKLADLRVLAMTATATSEDRVRCLDAGMDDFISKPIQPALMYQTIASWLPAQRVDDAEAKAAQRFGSSYRPTLAGDPAIIDLSVLAQLLGYNPQKIRKFAFKFLQTTKDGFDEIETCMKAGNLERVRELGHRIKSAARTVGALGMADMCEDLENLPLGEAGAIQARNLMARLWPLLDMVTEQIMTNTTFANDD</sequence>
<dbReference type="InterPro" id="IPR036641">
    <property type="entry name" value="HPT_dom_sf"/>
</dbReference>
<evidence type="ECO:0000256" key="7">
    <source>
        <dbReference type="ARBA" id="ARBA00022692"/>
    </source>
</evidence>
<dbReference type="SUPFAM" id="SSF47384">
    <property type="entry name" value="Homodimeric domain of signal transducing histidine kinase"/>
    <property type="match status" value="1"/>
</dbReference>
<evidence type="ECO:0000256" key="13">
    <source>
        <dbReference type="ARBA" id="ARBA00023012"/>
    </source>
</evidence>
<dbReference type="RefSeq" id="WP_155437449.1">
    <property type="nucleotide sequence ID" value="NZ_WNLA01000001.1"/>
</dbReference>
<dbReference type="Gene3D" id="3.30.565.10">
    <property type="entry name" value="Histidine kinase-like ATPase, C-terminal domain"/>
    <property type="match status" value="1"/>
</dbReference>
<evidence type="ECO:0000256" key="23">
    <source>
        <dbReference type="SAM" id="SignalP"/>
    </source>
</evidence>
<dbReference type="PROSITE" id="PS50110">
    <property type="entry name" value="RESPONSE_REGULATORY"/>
    <property type="match status" value="1"/>
</dbReference>
<dbReference type="CDD" id="cd00088">
    <property type="entry name" value="HPT"/>
    <property type="match status" value="1"/>
</dbReference>
<evidence type="ECO:0000259" key="25">
    <source>
        <dbReference type="PROSITE" id="PS50110"/>
    </source>
</evidence>
<feature type="domain" description="Response regulatory" evidence="25">
    <location>
        <begin position="1282"/>
        <end position="1398"/>
    </location>
</feature>
<keyword evidence="14" id="KW-0843">Virulence</keyword>
<feature type="domain" description="PAC" evidence="27">
    <location>
        <begin position="936"/>
        <end position="989"/>
    </location>
</feature>
<feature type="chain" id="PRO_5026843432" description="Sensory/regulatory protein RpfC" evidence="23">
    <location>
        <begin position="31"/>
        <end position="1542"/>
    </location>
</feature>
<evidence type="ECO:0000256" key="12">
    <source>
        <dbReference type="ARBA" id="ARBA00022989"/>
    </source>
</evidence>
<dbReference type="GO" id="GO:0000155">
    <property type="term" value="F:phosphorelay sensor kinase activity"/>
    <property type="evidence" value="ECO:0007669"/>
    <property type="project" value="InterPro"/>
</dbReference>
<evidence type="ECO:0000256" key="16">
    <source>
        <dbReference type="ARBA" id="ARBA00058004"/>
    </source>
</evidence>
<dbReference type="Gene3D" id="1.20.120.160">
    <property type="entry name" value="HPT domain"/>
    <property type="match status" value="1"/>
</dbReference>
<feature type="domain" description="PAS" evidence="26">
    <location>
        <begin position="736"/>
        <end position="772"/>
    </location>
</feature>
<feature type="signal peptide" evidence="23">
    <location>
        <begin position="1"/>
        <end position="30"/>
    </location>
</feature>
<dbReference type="InterPro" id="IPR000014">
    <property type="entry name" value="PAS"/>
</dbReference>
<dbReference type="InterPro" id="IPR013767">
    <property type="entry name" value="PAS_fold"/>
</dbReference>
<comment type="subunit">
    <text evidence="17">At low DSF concentrations, interacts with RpfF.</text>
</comment>
<keyword evidence="7" id="KW-0812">Transmembrane</keyword>
<feature type="modified residue" description="4-aspartylphosphate" evidence="21">
    <location>
        <position position="1331"/>
    </location>
</feature>
<dbReference type="Gene3D" id="3.40.50.2300">
    <property type="match status" value="1"/>
</dbReference>
<dbReference type="Pfam" id="PF02518">
    <property type="entry name" value="HATPase_c"/>
    <property type="match status" value="1"/>
</dbReference>
<dbReference type="PANTHER" id="PTHR45339">
    <property type="entry name" value="HYBRID SIGNAL TRANSDUCTION HISTIDINE KINASE J"/>
    <property type="match status" value="1"/>
</dbReference>
<comment type="subcellular location">
    <subcellularLocation>
        <location evidence="2">Cell membrane</location>
        <topology evidence="2">Multi-pass membrane protein</topology>
    </subcellularLocation>
</comment>
<keyword evidence="5 21" id="KW-0597">Phosphoprotein</keyword>
<dbReference type="SUPFAM" id="SSF47226">
    <property type="entry name" value="Histidine-containing phosphotransfer domain, HPT domain"/>
    <property type="match status" value="1"/>
</dbReference>
<feature type="domain" description="PAC" evidence="27">
    <location>
        <begin position="683"/>
        <end position="735"/>
    </location>
</feature>
<evidence type="ECO:0000256" key="10">
    <source>
        <dbReference type="ARBA" id="ARBA00022777"/>
    </source>
</evidence>
<keyword evidence="9" id="KW-0547">Nucleotide-binding</keyword>
<evidence type="ECO:0000256" key="6">
    <source>
        <dbReference type="ARBA" id="ARBA00022679"/>
    </source>
</evidence>
<evidence type="ECO:0000256" key="18">
    <source>
        <dbReference type="ARBA" id="ARBA00068150"/>
    </source>
</evidence>
<evidence type="ECO:0000256" key="21">
    <source>
        <dbReference type="PROSITE-ProRule" id="PRU00169"/>
    </source>
</evidence>
<feature type="domain" description="PAS" evidence="26">
    <location>
        <begin position="863"/>
        <end position="933"/>
    </location>
</feature>
<dbReference type="Pfam" id="PF00512">
    <property type="entry name" value="HisKA"/>
    <property type="match status" value="1"/>
</dbReference>
<feature type="domain" description="PAC" evidence="27">
    <location>
        <begin position="442"/>
        <end position="495"/>
    </location>
</feature>
<keyword evidence="6" id="KW-0808">Transferase</keyword>
<evidence type="ECO:0000259" key="26">
    <source>
        <dbReference type="PROSITE" id="PS50112"/>
    </source>
</evidence>
<evidence type="ECO:0000256" key="1">
    <source>
        <dbReference type="ARBA" id="ARBA00000085"/>
    </source>
</evidence>
<dbReference type="PROSITE" id="PS50113">
    <property type="entry name" value="PAC"/>
    <property type="match status" value="4"/>
</dbReference>
<dbReference type="GO" id="GO:0005524">
    <property type="term" value="F:ATP binding"/>
    <property type="evidence" value="ECO:0007669"/>
    <property type="project" value="UniProtKB-KW"/>
</dbReference>
<dbReference type="InterPro" id="IPR036890">
    <property type="entry name" value="HATPase_C_sf"/>
</dbReference>
<dbReference type="OrthoDB" id="5290456at2"/>
<dbReference type="SUPFAM" id="SSF55874">
    <property type="entry name" value="ATPase domain of HSP90 chaperone/DNA topoisomerase II/histidine kinase"/>
    <property type="match status" value="1"/>
</dbReference>
<dbReference type="FunFam" id="3.30.565.10:FF:000010">
    <property type="entry name" value="Sensor histidine kinase RcsC"/>
    <property type="match status" value="1"/>
</dbReference>
<dbReference type="InterPro" id="IPR000700">
    <property type="entry name" value="PAS-assoc_C"/>
</dbReference>
<dbReference type="PROSITE" id="PS50109">
    <property type="entry name" value="HIS_KIN"/>
    <property type="match status" value="1"/>
</dbReference>
<dbReference type="Pfam" id="PF13188">
    <property type="entry name" value="PAS_8"/>
    <property type="match status" value="1"/>
</dbReference>
<evidence type="ECO:0000256" key="15">
    <source>
        <dbReference type="ARBA" id="ARBA00023136"/>
    </source>
</evidence>
<dbReference type="Gene3D" id="3.30.450.20">
    <property type="entry name" value="PAS domain"/>
    <property type="match status" value="5"/>
</dbReference>
<evidence type="ECO:0000256" key="4">
    <source>
        <dbReference type="ARBA" id="ARBA00022475"/>
    </source>
</evidence>
<dbReference type="InterPro" id="IPR015168">
    <property type="entry name" value="SsuA/THI5"/>
</dbReference>
<proteinExistence type="predicted"/>
<dbReference type="InterPro" id="IPR001789">
    <property type="entry name" value="Sig_transdc_resp-reg_receiver"/>
</dbReference>
<evidence type="ECO:0000256" key="17">
    <source>
        <dbReference type="ARBA" id="ARBA00064003"/>
    </source>
</evidence>
<dbReference type="Gene3D" id="1.10.287.130">
    <property type="match status" value="1"/>
</dbReference>
<evidence type="ECO:0000256" key="2">
    <source>
        <dbReference type="ARBA" id="ARBA00004651"/>
    </source>
</evidence>
<evidence type="ECO:0000313" key="30">
    <source>
        <dbReference type="Proteomes" id="UP000484015"/>
    </source>
</evidence>
<dbReference type="SMART" id="SM00388">
    <property type="entry name" value="HisKA"/>
    <property type="match status" value="1"/>
</dbReference>
<dbReference type="InterPro" id="IPR003594">
    <property type="entry name" value="HATPase_dom"/>
</dbReference>
<dbReference type="InterPro" id="IPR035965">
    <property type="entry name" value="PAS-like_dom_sf"/>
</dbReference>
<keyword evidence="22" id="KW-0175">Coiled coil</keyword>
<dbReference type="InterPro" id="IPR013655">
    <property type="entry name" value="PAS_fold_3"/>
</dbReference>
<dbReference type="Pfam" id="PF00989">
    <property type="entry name" value="PAS"/>
    <property type="match status" value="1"/>
</dbReference>
<evidence type="ECO:0000313" key="29">
    <source>
        <dbReference type="EMBL" id="MTW01095.1"/>
    </source>
</evidence>
<dbReference type="SMART" id="SM00091">
    <property type="entry name" value="PAS"/>
    <property type="match status" value="5"/>
</dbReference>
<comment type="caution">
    <text evidence="29">The sequence shown here is derived from an EMBL/GenBank/DDBJ whole genome shotgun (WGS) entry which is preliminary data.</text>
</comment>
<dbReference type="SMART" id="SM00387">
    <property type="entry name" value="HATPase_c"/>
    <property type="match status" value="1"/>
</dbReference>
<keyword evidence="13" id="KW-0902">Two-component regulatory system</keyword>
<dbReference type="CDD" id="cd00130">
    <property type="entry name" value="PAS"/>
    <property type="match status" value="3"/>
</dbReference>
<evidence type="ECO:0000259" key="24">
    <source>
        <dbReference type="PROSITE" id="PS50109"/>
    </source>
</evidence>
<evidence type="ECO:0000256" key="5">
    <source>
        <dbReference type="ARBA" id="ARBA00022553"/>
    </source>
</evidence>
<evidence type="ECO:0000256" key="14">
    <source>
        <dbReference type="ARBA" id="ARBA00023026"/>
    </source>
</evidence>
<dbReference type="InterPro" id="IPR005467">
    <property type="entry name" value="His_kinase_dom"/>
</dbReference>
<dbReference type="InterPro" id="IPR008207">
    <property type="entry name" value="Sig_transdc_His_kin_Hpt_dom"/>
</dbReference>
<dbReference type="SUPFAM" id="SSF52172">
    <property type="entry name" value="CheY-like"/>
    <property type="match status" value="1"/>
</dbReference>
<evidence type="ECO:0000256" key="9">
    <source>
        <dbReference type="ARBA" id="ARBA00022741"/>
    </source>
</evidence>
<evidence type="ECO:0000259" key="28">
    <source>
        <dbReference type="PROSITE" id="PS50894"/>
    </source>
</evidence>
<keyword evidence="30" id="KW-1185">Reference proteome</keyword>
<dbReference type="Pfam" id="PF08448">
    <property type="entry name" value="PAS_4"/>
    <property type="match status" value="1"/>
</dbReference>
<reference evidence="29 30" key="1">
    <citation type="submission" date="2019-11" db="EMBL/GenBank/DDBJ databases">
        <title>Type strains purchased from KCTC, JCM and DSMZ.</title>
        <authorList>
            <person name="Lu H."/>
        </authorList>
    </citation>
    <scope>NUCLEOTIDE SEQUENCE [LARGE SCALE GENOMIC DNA]</scope>
    <source>
        <strain evidence="29 30">KCTC 42409</strain>
    </source>
</reference>
<organism evidence="29 30">
    <name type="scientific">Pseudoduganella ginsengisoli</name>
    <dbReference type="NCBI Taxonomy" id="1462440"/>
    <lineage>
        <taxon>Bacteria</taxon>
        <taxon>Pseudomonadati</taxon>
        <taxon>Pseudomonadota</taxon>
        <taxon>Betaproteobacteria</taxon>
        <taxon>Burkholderiales</taxon>
        <taxon>Oxalobacteraceae</taxon>
        <taxon>Telluria group</taxon>
        <taxon>Pseudoduganella</taxon>
    </lineage>
</organism>
<comment type="function">
    <text evidence="16">Member of the two-component regulatory system BvgS/BvgA. Phosphorylates BvgA via a four-step phosphorelay in response to environmental signals.</text>
</comment>
<evidence type="ECO:0000256" key="22">
    <source>
        <dbReference type="SAM" id="Coils"/>
    </source>
</evidence>
<dbReference type="Gene3D" id="3.40.190.10">
    <property type="entry name" value="Periplasmic binding protein-like II"/>
    <property type="match status" value="2"/>
</dbReference>
<dbReference type="InterPro" id="IPR001610">
    <property type="entry name" value="PAC"/>
</dbReference>
<keyword evidence="11" id="KW-0067">ATP-binding</keyword>
<evidence type="ECO:0000256" key="3">
    <source>
        <dbReference type="ARBA" id="ARBA00012438"/>
    </source>
</evidence>
<dbReference type="Pfam" id="PF09084">
    <property type="entry name" value="NMT1"/>
    <property type="match status" value="1"/>
</dbReference>
<feature type="domain" description="PAC" evidence="27">
    <location>
        <begin position="810"/>
        <end position="862"/>
    </location>
</feature>
<dbReference type="Pfam" id="PF13426">
    <property type="entry name" value="PAS_9"/>
    <property type="match status" value="1"/>
</dbReference>
<dbReference type="SUPFAM" id="SSF55785">
    <property type="entry name" value="PYP-like sensor domain (PAS domain)"/>
    <property type="match status" value="5"/>
</dbReference>
<dbReference type="InterPro" id="IPR011006">
    <property type="entry name" value="CheY-like_superfamily"/>
</dbReference>
<keyword evidence="10" id="KW-0418">Kinase</keyword>
<feature type="coiled-coil region" evidence="22">
    <location>
        <begin position="977"/>
        <end position="1011"/>
    </location>
</feature>
<dbReference type="Proteomes" id="UP000484015">
    <property type="component" value="Unassembled WGS sequence"/>
</dbReference>
<dbReference type="CDD" id="cd00082">
    <property type="entry name" value="HisKA"/>
    <property type="match status" value="1"/>
</dbReference>
<feature type="domain" description="PAS" evidence="26">
    <location>
        <begin position="363"/>
        <end position="426"/>
    </location>
</feature>
<dbReference type="FunFam" id="1.10.287.130:FF:000002">
    <property type="entry name" value="Two-component osmosensing histidine kinase"/>
    <property type="match status" value="1"/>
</dbReference>
<keyword evidence="4" id="KW-1003">Cell membrane</keyword>
<dbReference type="SMART" id="SM00448">
    <property type="entry name" value="REC"/>
    <property type="match status" value="1"/>
</dbReference>
<evidence type="ECO:0000259" key="27">
    <source>
        <dbReference type="PROSITE" id="PS50113"/>
    </source>
</evidence>
<keyword evidence="15" id="KW-0472">Membrane</keyword>
<feature type="domain" description="Histidine kinase" evidence="24">
    <location>
        <begin position="1025"/>
        <end position="1246"/>
    </location>
</feature>
<feature type="domain" description="PAS" evidence="26">
    <location>
        <begin position="490"/>
        <end position="527"/>
    </location>
</feature>
<dbReference type="InterPro" id="IPR003661">
    <property type="entry name" value="HisK_dim/P_dom"/>
</dbReference>
<dbReference type="EC" id="2.7.13.3" evidence="3"/>
<dbReference type="InterPro" id="IPR004358">
    <property type="entry name" value="Sig_transdc_His_kin-like_C"/>
</dbReference>
<evidence type="ECO:0000256" key="8">
    <source>
        <dbReference type="ARBA" id="ARBA00022729"/>
    </source>
</evidence>
<evidence type="ECO:0000256" key="19">
    <source>
        <dbReference type="ARBA" id="ARBA00070152"/>
    </source>
</evidence>
<protein>
    <recommendedName>
        <fullName evidence="18">Sensory/regulatory protein RpfC</fullName>
        <ecNumber evidence="3">2.7.13.3</ecNumber>
    </recommendedName>
    <alternativeName>
        <fullName evidence="19">Virulence sensor protein BvgS</fullName>
    </alternativeName>
</protein>
<name>A0A6L6PUG7_9BURK</name>
<dbReference type="PANTHER" id="PTHR45339:SF1">
    <property type="entry name" value="HYBRID SIGNAL TRANSDUCTION HISTIDINE KINASE J"/>
    <property type="match status" value="1"/>
</dbReference>
<keyword evidence="8 23" id="KW-0732">Signal</keyword>
<accession>A0A6L6PUG7</accession>
<dbReference type="InterPro" id="IPR013656">
    <property type="entry name" value="PAS_4"/>
</dbReference>
<dbReference type="EMBL" id="WNLA01000001">
    <property type="protein sequence ID" value="MTW01095.1"/>
    <property type="molecule type" value="Genomic_DNA"/>
</dbReference>
<comment type="catalytic activity">
    <reaction evidence="1">
        <text>ATP + protein L-histidine = ADP + protein N-phospho-L-histidine.</text>
        <dbReference type="EC" id="2.7.13.3"/>
    </reaction>
</comment>
<keyword evidence="12" id="KW-1133">Transmembrane helix</keyword>
<feature type="modified residue" description="Phosphohistidine" evidence="20">
    <location>
        <position position="1480"/>
    </location>
</feature>
<dbReference type="Pfam" id="PF08447">
    <property type="entry name" value="PAS_3"/>
    <property type="match status" value="1"/>
</dbReference>
<evidence type="ECO:0000256" key="20">
    <source>
        <dbReference type="PROSITE-ProRule" id="PRU00110"/>
    </source>
</evidence>
<dbReference type="PROSITE" id="PS50894">
    <property type="entry name" value="HPT"/>
    <property type="match status" value="1"/>
</dbReference>
<feature type="domain" description="PAS" evidence="26">
    <location>
        <begin position="611"/>
        <end position="681"/>
    </location>
</feature>
<dbReference type="CDD" id="cd17546">
    <property type="entry name" value="REC_hyHK_CKI1_RcsC-like"/>
    <property type="match status" value="1"/>
</dbReference>
<dbReference type="GO" id="GO:0005886">
    <property type="term" value="C:plasma membrane"/>
    <property type="evidence" value="ECO:0007669"/>
    <property type="project" value="UniProtKB-SubCell"/>
</dbReference>
<dbReference type="Pfam" id="PF01627">
    <property type="entry name" value="Hpt"/>
    <property type="match status" value="1"/>
</dbReference>
<dbReference type="InterPro" id="IPR036097">
    <property type="entry name" value="HisK_dim/P_sf"/>
</dbReference>
<dbReference type="SMART" id="SM00073">
    <property type="entry name" value="HPT"/>
    <property type="match status" value="1"/>
</dbReference>
<dbReference type="SMART" id="SM00086">
    <property type="entry name" value="PAC"/>
    <property type="match status" value="5"/>
</dbReference>
<dbReference type="SUPFAM" id="SSF53850">
    <property type="entry name" value="Periplasmic binding protein-like II"/>
    <property type="match status" value="1"/>
</dbReference>
<dbReference type="Pfam" id="PF00072">
    <property type="entry name" value="Response_reg"/>
    <property type="match status" value="1"/>
</dbReference>
<evidence type="ECO:0000256" key="11">
    <source>
        <dbReference type="ARBA" id="ARBA00022840"/>
    </source>
</evidence>
<gene>
    <name evidence="29" type="ORF">GM668_03230</name>
</gene>
<dbReference type="CDD" id="cd16922">
    <property type="entry name" value="HATPase_EvgS-ArcB-TorS-like"/>
    <property type="match status" value="1"/>
</dbReference>
<dbReference type="NCBIfam" id="TIGR00229">
    <property type="entry name" value="sensory_box"/>
    <property type="match status" value="5"/>
</dbReference>
<dbReference type="PROSITE" id="PS50112">
    <property type="entry name" value="PAS"/>
    <property type="match status" value="5"/>
</dbReference>